<dbReference type="RefSeq" id="WP_063189814.1">
    <property type="nucleotide sequence ID" value="NZ_CP018095.1"/>
</dbReference>
<reference evidence="3 4" key="1">
    <citation type="submission" date="2016-11" db="EMBL/GenBank/DDBJ databases">
        <title>Complete genome sequence of the aerobically denitrifying bacterium Chelatococcus daeguensis TAD1.</title>
        <authorList>
            <person name="Yang Y."/>
            <person name="Huang S."/>
            <person name="Lin E."/>
        </authorList>
    </citation>
    <scope>NUCLEOTIDE SEQUENCE [LARGE SCALE GENOMIC DNA]</scope>
    <source>
        <strain evidence="3 4">TAD1</strain>
    </source>
</reference>
<keyword evidence="1" id="KW-0472">Membrane</keyword>
<dbReference type="KEGG" id="cdq:BOQ54_16180"/>
<evidence type="ECO:0000313" key="4">
    <source>
        <dbReference type="Proteomes" id="UP000182703"/>
    </source>
</evidence>
<sequence length="200" mass="21584">MGSTRQRSRRFISLLRLFGRNDEGATAVEFAIVVIPFIALMFTLIETALVFFTEQSLETAVQNSARLILTGQVQAGAYGGSMDEKLKRFKEDVCAQGPFVLVSAEECRARAAIDVRTVAGFAGADTSLPINDRGEVDTRDFTFSPGQAGDIVVVRVALEVRIFVPLLNPGLGNLANGNRLIMSSAAFRNEPFPQPQASGA</sequence>
<feature type="transmembrane region" description="Helical" evidence="1">
    <location>
        <begin position="30"/>
        <end position="52"/>
    </location>
</feature>
<name>A0AAC9JS29_9HYPH</name>
<keyword evidence="4" id="KW-1185">Reference proteome</keyword>
<organism evidence="3 4">
    <name type="scientific">Chelatococcus daeguensis</name>
    <dbReference type="NCBI Taxonomy" id="444444"/>
    <lineage>
        <taxon>Bacteria</taxon>
        <taxon>Pseudomonadati</taxon>
        <taxon>Pseudomonadota</taxon>
        <taxon>Alphaproteobacteria</taxon>
        <taxon>Hyphomicrobiales</taxon>
        <taxon>Chelatococcaceae</taxon>
        <taxon>Chelatococcus</taxon>
    </lineage>
</organism>
<dbReference type="InterPro" id="IPR012495">
    <property type="entry name" value="TadE-like_dom"/>
</dbReference>
<proteinExistence type="predicted"/>
<keyword evidence="1" id="KW-0812">Transmembrane</keyword>
<dbReference type="Pfam" id="PF07811">
    <property type="entry name" value="TadE"/>
    <property type="match status" value="1"/>
</dbReference>
<feature type="domain" description="TadE-like" evidence="2">
    <location>
        <begin position="24"/>
        <end position="66"/>
    </location>
</feature>
<dbReference type="EMBL" id="CP018095">
    <property type="protein sequence ID" value="APF38669.1"/>
    <property type="molecule type" value="Genomic_DNA"/>
</dbReference>
<evidence type="ECO:0000256" key="1">
    <source>
        <dbReference type="SAM" id="Phobius"/>
    </source>
</evidence>
<evidence type="ECO:0000313" key="3">
    <source>
        <dbReference type="EMBL" id="APF38669.1"/>
    </source>
</evidence>
<dbReference type="AlphaFoldDB" id="A0AAC9JS29"/>
<dbReference type="Proteomes" id="UP000182703">
    <property type="component" value="Chromosome"/>
</dbReference>
<protein>
    <recommendedName>
        <fullName evidence="2">TadE-like domain-containing protein</fullName>
    </recommendedName>
</protein>
<evidence type="ECO:0000259" key="2">
    <source>
        <dbReference type="Pfam" id="PF07811"/>
    </source>
</evidence>
<gene>
    <name evidence="3" type="ORF">BOQ54_16180</name>
</gene>
<keyword evidence="1" id="KW-1133">Transmembrane helix</keyword>
<accession>A0AAC9JS29</accession>